<accession>A0A7Y8CLE4</accession>
<dbReference type="SMART" id="SM00342">
    <property type="entry name" value="HTH_ARAC"/>
    <property type="match status" value="1"/>
</dbReference>
<dbReference type="InterPro" id="IPR003313">
    <property type="entry name" value="AraC-bd"/>
</dbReference>
<dbReference type="Proteomes" id="UP000520592">
    <property type="component" value="Unassembled WGS sequence"/>
</dbReference>
<dbReference type="InterPro" id="IPR011051">
    <property type="entry name" value="RmlC_Cupin_sf"/>
</dbReference>
<dbReference type="Pfam" id="PF02311">
    <property type="entry name" value="AraC_binding"/>
    <property type="match status" value="1"/>
</dbReference>
<dbReference type="AlphaFoldDB" id="A0A7Y8CLE4"/>
<evidence type="ECO:0000256" key="1">
    <source>
        <dbReference type="ARBA" id="ARBA00022491"/>
    </source>
</evidence>
<dbReference type="Gene3D" id="1.10.10.60">
    <property type="entry name" value="Homeodomain-like"/>
    <property type="match status" value="1"/>
</dbReference>
<gene>
    <name evidence="6" type="ORF">HX876_24180</name>
</gene>
<evidence type="ECO:0000256" key="2">
    <source>
        <dbReference type="ARBA" id="ARBA00023015"/>
    </source>
</evidence>
<dbReference type="PANTHER" id="PTHR11019">
    <property type="entry name" value="HTH-TYPE TRANSCRIPTIONAL REGULATOR NIMR"/>
    <property type="match status" value="1"/>
</dbReference>
<dbReference type="PROSITE" id="PS01124">
    <property type="entry name" value="HTH_ARAC_FAMILY_2"/>
    <property type="match status" value="1"/>
</dbReference>
<evidence type="ECO:0000256" key="4">
    <source>
        <dbReference type="ARBA" id="ARBA00023163"/>
    </source>
</evidence>
<comment type="caution">
    <text evidence="6">The sequence shown here is derived from an EMBL/GenBank/DDBJ whole genome shotgun (WGS) entry which is preliminary data.</text>
</comment>
<keyword evidence="1" id="KW-0678">Repressor</keyword>
<evidence type="ECO:0000256" key="3">
    <source>
        <dbReference type="ARBA" id="ARBA00023125"/>
    </source>
</evidence>
<dbReference type="SUPFAM" id="SSF51182">
    <property type="entry name" value="RmlC-like cupins"/>
    <property type="match status" value="1"/>
</dbReference>
<protein>
    <submittedName>
        <fullName evidence="6">Helix-turn-helix transcriptional regulator</fullName>
    </submittedName>
</protein>
<name>A0A7Y8CLE4_9PSED</name>
<organism evidence="6 7">
    <name type="scientific">Pseudomonas gingeri</name>
    <dbReference type="NCBI Taxonomy" id="117681"/>
    <lineage>
        <taxon>Bacteria</taxon>
        <taxon>Pseudomonadati</taxon>
        <taxon>Pseudomonadota</taxon>
        <taxon>Gammaproteobacteria</taxon>
        <taxon>Pseudomonadales</taxon>
        <taxon>Pseudomonadaceae</taxon>
        <taxon>Pseudomonas</taxon>
    </lineage>
</organism>
<evidence type="ECO:0000259" key="5">
    <source>
        <dbReference type="PROSITE" id="PS01124"/>
    </source>
</evidence>
<evidence type="ECO:0000313" key="7">
    <source>
        <dbReference type="Proteomes" id="UP000520592"/>
    </source>
</evidence>
<dbReference type="Pfam" id="PF12833">
    <property type="entry name" value="HTH_18"/>
    <property type="match status" value="1"/>
</dbReference>
<dbReference type="GO" id="GO:0043565">
    <property type="term" value="F:sequence-specific DNA binding"/>
    <property type="evidence" value="ECO:0007669"/>
    <property type="project" value="InterPro"/>
</dbReference>
<dbReference type="InterPro" id="IPR014710">
    <property type="entry name" value="RmlC-like_jellyroll"/>
</dbReference>
<dbReference type="Gene3D" id="2.60.120.10">
    <property type="entry name" value="Jelly Rolls"/>
    <property type="match status" value="1"/>
</dbReference>
<dbReference type="PANTHER" id="PTHR11019:SF199">
    <property type="entry name" value="HTH-TYPE TRANSCRIPTIONAL REGULATOR NIMR"/>
    <property type="match status" value="1"/>
</dbReference>
<dbReference type="CDD" id="cd06124">
    <property type="entry name" value="cupin_NimR-like_N"/>
    <property type="match status" value="1"/>
</dbReference>
<keyword evidence="4" id="KW-0804">Transcription</keyword>
<evidence type="ECO:0000313" key="6">
    <source>
        <dbReference type="EMBL" id="NWC35478.1"/>
    </source>
</evidence>
<proteinExistence type="predicted"/>
<feature type="domain" description="HTH araC/xylS-type" evidence="5">
    <location>
        <begin position="205"/>
        <end position="305"/>
    </location>
</feature>
<sequence length="337" mass="37326">MGLSLQIGSTPRYSASGWTSLHNIATLLFKSAKDPFSLRGVLSVIHTSTEDPAGSREVDEIPRAVYALNASLVSDGWEHAKHHHRKAQLLYSVRGILNCEIDDGVWIVPPQCAVWIPGDMPHVARSSGETECYCLFVEPDAVPGLPTTCCTLAVSPLLRELLLRAASFPQLYAEQGREARLIATLLDELCQAPVEDLHLPMPRERRLRLLAQKLLADPSAKIPMSEWATRIGMSERSMSRLLMQEIGVSFGRWRRQLHIILSLRRLSRGESVQTVALDLGYESASGFVTMFRKAVGKPPARYLLERTASSLRDGDYANVPGIVLGAQTSHHQTDSRQ</sequence>
<dbReference type="FunFam" id="1.10.10.60:FF:000132">
    <property type="entry name" value="AraC family transcriptional regulator"/>
    <property type="match status" value="1"/>
</dbReference>
<dbReference type="SUPFAM" id="SSF46689">
    <property type="entry name" value="Homeodomain-like"/>
    <property type="match status" value="1"/>
</dbReference>
<keyword evidence="2" id="KW-0805">Transcription regulation</keyword>
<keyword evidence="3" id="KW-0238">DNA-binding</keyword>
<reference evidence="6 7" key="1">
    <citation type="submission" date="2020-04" db="EMBL/GenBank/DDBJ databases">
        <title>Molecular characterization of pseudomonads from Agaricus bisporus reveal novel blotch 2 pathogens in Western Europe.</title>
        <authorList>
            <person name="Taparia T."/>
            <person name="Krijger M."/>
            <person name="Haynes E."/>
            <person name="Elpinstone J.G."/>
            <person name="Noble R."/>
            <person name="Van Der Wolf J."/>
        </authorList>
    </citation>
    <scope>NUCLEOTIDE SEQUENCE [LARGE SCALE GENOMIC DNA]</scope>
    <source>
        <strain evidence="6 7">IPO3737</strain>
    </source>
</reference>
<dbReference type="GO" id="GO:0003700">
    <property type="term" value="F:DNA-binding transcription factor activity"/>
    <property type="evidence" value="ECO:0007669"/>
    <property type="project" value="InterPro"/>
</dbReference>
<dbReference type="InterPro" id="IPR018060">
    <property type="entry name" value="HTH_AraC"/>
</dbReference>
<dbReference type="EMBL" id="JACAQD010000032">
    <property type="protein sequence ID" value="NWC35478.1"/>
    <property type="molecule type" value="Genomic_DNA"/>
</dbReference>
<dbReference type="InterPro" id="IPR009057">
    <property type="entry name" value="Homeodomain-like_sf"/>
</dbReference>